<dbReference type="PIRSF" id="PIRSF000412">
    <property type="entry name" value="SHMT"/>
    <property type="match status" value="1"/>
</dbReference>
<proteinExistence type="inferred from homology"/>
<evidence type="ECO:0000256" key="5">
    <source>
        <dbReference type="ARBA" id="ARBA00022490"/>
    </source>
</evidence>
<dbReference type="AlphaFoldDB" id="A0A0G4FI15"/>
<dbReference type="PhylomeDB" id="A0A0G4FI15"/>
<dbReference type="InterPro" id="IPR015421">
    <property type="entry name" value="PyrdxlP-dep_Trfase_major"/>
</dbReference>
<name>A0A0G4FI15_9ALVE</name>
<evidence type="ECO:0000256" key="6">
    <source>
        <dbReference type="ARBA" id="ARBA00022563"/>
    </source>
</evidence>
<dbReference type="PANTHER" id="PTHR11680">
    <property type="entry name" value="SERINE HYDROXYMETHYLTRANSFERASE"/>
    <property type="match status" value="1"/>
</dbReference>
<comment type="pathway">
    <text evidence="3 10">One-carbon metabolism; tetrahydrofolate interconversion.</text>
</comment>
<dbReference type="InterPro" id="IPR015422">
    <property type="entry name" value="PyrdxlP-dep_Trfase_small"/>
</dbReference>
<evidence type="ECO:0000256" key="8">
    <source>
        <dbReference type="ARBA" id="ARBA00022898"/>
    </source>
</evidence>
<gene>
    <name evidence="12" type="ORF">Cvel_16955</name>
</gene>
<dbReference type="GO" id="GO:0030170">
    <property type="term" value="F:pyridoxal phosphate binding"/>
    <property type="evidence" value="ECO:0007669"/>
    <property type="project" value="InterPro"/>
</dbReference>
<dbReference type="CDD" id="cd00378">
    <property type="entry name" value="SHMT"/>
    <property type="match status" value="1"/>
</dbReference>
<keyword evidence="8 9" id="KW-0663">Pyridoxal phosphate</keyword>
<dbReference type="SUPFAM" id="SSF53383">
    <property type="entry name" value="PLP-dependent transferases"/>
    <property type="match status" value="1"/>
</dbReference>
<evidence type="ECO:0000256" key="4">
    <source>
        <dbReference type="ARBA" id="ARBA00006376"/>
    </source>
</evidence>
<dbReference type="HAMAP" id="MF_00051">
    <property type="entry name" value="SHMT"/>
    <property type="match status" value="1"/>
</dbReference>
<dbReference type="GO" id="GO:0019264">
    <property type="term" value="P:glycine biosynthetic process from serine"/>
    <property type="evidence" value="ECO:0007669"/>
    <property type="project" value="InterPro"/>
</dbReference>
<protein>
    <recommendedName>
        <fullName evidence="10">Serine hydroxymethyltransferase</fullName>
        <ecNumber evidence="10">2.1.2.1</ecNumber>
    </recommendedName>
</protein>
<evidence type="ECO:0000256" key="2">
    <source>
        <dbReference type="ARBA" id="ARBA00004496"/>
    </source>
</evidence>
<reference evidence="12" key="1">
    <citation type="submission" date="2014-11" db="EMBL/GenBank/DDBJ databases">
        <authorList>
            <person name="Otto D Thomas"/>
            <person name="Naeem Raeece"/>
        </authorList>
    </citation>
    <scope>NUCLEOTIDE SEQUENCE</scope>
</reference>
<accession>A0A0G4FI15</accession>
<dbReference type="FunFam" id="3.40.640.10:FF:000097">
    <property type="entry name" value="Serine hydroxymethyltransferase"/>
    <property type="match status" value="1"/>
</dbReference>
<feature type="domain" description="Serine hydroxymethyltransferase-like" evidence="11">
    <location>
        <begin position="10"/>
        <end position="397"/>
    </location>
</feature>
<dbReference type="InterPro" id="IPR001085">
    <property type="entry name" value="Ser_HO-MeTrfase"/>
</dbReference>
<dbReference type="InterPro" id="IPR049943">
    <property type="entry name" value="Ser_HO-MeTrfase-like"/>
</dbReference>
<dbReference type="InterPro" id="IPR015424">
    <property type="entry name" value="PyrdxlP-dep_Trfase"/>
</dbReference>
<evidence type="ECO:0000256" key="7">
    <source>
        <dbReference type="ARBA" id="ARBA00022679"/>
    </source>
</evidence>
<evidence type="ECO:0000256" key="1">
    <source>
        <dbReference type="ARBA" id="ARBA00001933"/>
    </source>
</evidence>
<feature type="modified residue" description="N6-(pyridoxal phosphate)lysine" evidence="9">
    <location>
        <position position="241"/>
    </location>
</feature>
<dbReference type="GO" id="GO:0005739">
    <property type="term" value="C:mitochondrion"/>
    <property type="evidence" value="ECO:0007669"/>
    <property type="project" value="TreeGrafter"/>
</dbReference>
<dbReference type="NCBIfam" id="NF000586">
    <property type="entry name" value="PRK00011.1"/>
    <property type="match status" value="1"/>
</dbReference>
<dbReference type="Gene3D" id="3.40.640.10">
    <property type="entry name" value="Type I PLP-dependent aspartate aminotransferase-like (Major domain)"/>
    <property type="match status" value="1"/>
</dbReference>
<dbReference type="EC" id="2.1.2.1" evidence="10"/>
<evidence type="ECO:0000313" key="12">
    <source>
        <dbReference type="EMBL" id="CEM12759.1"/>
    </source>
</evidence>
<dbReference type="FunFam" id="3.90.1150.10:FF:000005">
    <property type="entry name" value="Serine hydroxymethyltransferase"/>
    <property type="match status" value="1"/>
</dbReference>
<dbReference type="GO" id="GO:0004372">
    <property type="term" value="F:glycine hydroxymethyltransferase activity"/>
    <property type="evidence" value="ECO:0007669"/>
    <property type="project" value="UniProtKB-EC"/>
</dbReference>
<dbReference type="Pfam" id="PF00464">
    <property type="entry name" value="SHMT"/>
    <property type="match status" value="1"/>
</dbReference>
<dbReference type="UniPathway" id="UPA00193"/>
<comment type="cofactor">
    <cofactor evidence="1 9 10">
        <name>pyridoxal 5'-phosphate</name>
        <dbReference type="ChEBI" id="CHEBI:597326"/>
    </cofactor>
</comment>
<evidence type="ECO:0000256" key="9">
    <source>
        <dbReference type="PIRSR" id="PIRSR000412-50"/>
    </source>
</evidence>
<dbReference type="Gene3D" id="3.90.1150.10">
    <property type="entry name" value="Aspartate Aminotransferase, domain 1"/>
    <property type="match status" value="1"/>
</dbReference>
<dbReference type="GO" id="GO:0005634">
    <property type="term" value="C:nucleus"/>
    <property type="evidence" value="ECO:0007669"/>
    <property type="project" value="UniProtKB-ARBA"/>
</dbReference>
<organism evidence="12">
    <name type="scientific">Chromera velia CCMP2878</name>
    <dbReference type="NCBI Taxonomy" id="1169474"/>
    <lineage>
        <taxon>Eukaryota</taxon>
        <taxon>Sar</taxon>
        <taxon>Alveolata</taxon>
        <taxon>Colpodellida</taxon>
        <taxon>Chromeraceae</taxon>
        <taxon>Chromera</taxon>
    </lineage>
</organism>
<dbReference type="PANTHER" id="PTHR11680:SF35">
    <property type="entry name" value="SERINE HYDROXYMETHYLTRANSFERASE 1"/>
    <property type="match status" value="1"/>
</dbReference>
<dbReference type="EMBL" id="CDMZ01000364">
    <property type="protein sequence ID" value="CEM12759.1"/>
    <property type="molecule type" value="Genomic_DNA"/>
</dbReference>
<keyword evidence="6 10" id="KW-0554">One-carbon metabolism</keyword>
<keyword evidence="7 10" id="KW-0808">Transferase</keyword>
<dbReference type="InterPro" id="IPR019798">
    <property type="entry name" value="Ser_HO-MeTrfase_PLP_BS"/>
</dbReference>
<comment type="catalytic activity">
    <reaction evidence="10">
        <text>(6R)-5,10-methylene-5,6,7,8-tetrahydrofolate + glycine + H2O = (6S)-5,6,7,8-tetrahydrofolate + L-serine</text>
        <dbReference type="Rhea" id="RHEA:15481"/>
        <dbReference type="ChEBI" id="CHEBI:15377"/>
        <dbReference type="ChEBI" id="CHEBI:15636"/>
        <dbReference type="ChEBI" id="CHEBI:33384"/>
        <dbReference type="ChEBI" id="CHEBI:57305"/>
        <dbReference type="ChEBI" id="CHEBI:57453"/>
        <dbReference type="EC" id="2.1.2.1"/>
    </reaction>
</comment>
<evidence type="ECO:0000256" key="10">
    <source>
        <dbReference type="RuleBase" id="RU000585"/>
    </source>
</evidence>
<sequence>MANFTGNKPLSEMDPELFSLLKQEKVRQRHGIELIASENFTSKAVMECLGSCLTNKYSEGYPGTRYYGGNEIVDQVEVLCQRRALAAFGLDPEEWGVNVQPYSGSPANFAAYTALLPPHARIMGMDLPSGGHLTHGYYTAKKKISATSIYFESLPYQVDPKTGWLDFDSLRERAKLFRPAMIIAGASAYPRTIDWSKFREVCDEVGALLLVDMAHISGLVACKTHPSPFPYADVVTTTTHKSLRGPRSGMIFFNKKRVPDVEDKINFSVFPSLQGGPHNHQIGGLAAQLKEVTTPEFHAYTEQVVKNAKACGDYLMSKGYKLVTDGTDNHLVLWDLRPQGITGSKMEKVCDACHITLNKNAVFGDASAMAPGGVRVGAPAMTTRGLKEKEFEQIAEFLHRAVEICSAIQQEYGKPLKEFLKGLPNNPKIAELRKDVEAFAGAYPLPGHDEI</sequence>
<dbReference type="PROSITE" id="PS00096">
    <property type="entry name" value="SHMT"/>
    <property type="match status" value="1"/>
</dbReference>
<dbReference type="GO" id="GO:0035999">
    <property type="term" value="P:tetrahydrofolate interconversion"/>
    <property type="evidence" value="ECO:0007669"/>
    <property type="project" value="UniProtKB-UniPathway"/>
</dbReference>
<comment type="function">
    <text evidence="10">Interconversion of serine and glycine.</text>
</comment>
<comment type="similarity">
    <text evidence="4 10">Belongs to the SHMT family.</text>
</comment>
<evidence type="ECO:0000256" key="3">
    <source>
        <dbReference type="ARBA" id="ARBA00004777"/>
    </source>
</evidence>
<dbReference type="InterPro" id="IPR039429">
    <property type="entry name" value="SHMT-like_dom"/>
</dbReference>
<keyword evidence="5" id="KW-0963">Cytoplasm</keyword>
<evidence type="ECO:0000259" key="11">
    <source>
        <dbReference type="Pfam" id="PF00464"/>
    </source>
</evidence>
<comment type="subcellular location">
    <subcellularLocation>
        <location evidence="2">Cytoplasm</location>
    </subcellularLocation>
</comment>
<dbReference type="VEuPathDB" id="CryptoDB:Cvel_16955"/>